<gene>
    <name evidence="1" type="ORF">UJA718_LOCUS48713</name>
</gene>
<proteinExistence type="predicted"/>
<dbReference type="EMBL" id="CAJOBP010098796">
    <property type="protein sequence ID" value="CAF4970087.1"/>
    <property type="molecule type" value="Genomic_DNA"/>
</dbReference>
<evidence type="ECO:0000313" key="1">
    <source>
        <dbReference type="EMBL" id="CAF4970087.1"/>
    </source>
</evidence>
<comment type="caution">
    <text evidence="1">The sequence shown here is derived from an EMBL/GenBank/DDBJ whole genome shotgun (WGS) entry which is preliminary data.</text>
</comment>
<name>A0A821YUR9_9BILA</name>
<protein>
    <submittedName>
        <fullName evidence="1">Uncharacterized protein</fullName>
    </submittedName>
</protein>
<accession>A0A821YUR9</accession>
<keyword evidence="2" id="KW-1185">Reference proteome</keyword>
<feature type="non-terminal residue" evidence="1">
    <location>
        <position position="1"/>
    </location>
</feature>
<dbReference type="Proteomes" id="UP000663873">
    <property type="component" value="Unassembled WGS sequence"/>
</dbReference>
<reference evidence="1" key="1">
    <citation type="submission" date="2021-02" db="EMBL/GenBank/DDBJ databases">
        <authorList>
            <person name="Nowell W R."/>
        </authorList>
    </citation>
    <scope>NUCLEOTIDE SEQUENCE</scope>
</reference>
<sequence length="36" mass="3992">STLNSLQRDIQKYNGANDIRNTIEASKKMLKNGVLG</sequence>
<evidence type="ECO:0000313" key="2">
    <source>
        <dbReference type="Proteomes" id="UP000663873"/>
    </source>
</evidence>
<organism evidence="1 2">
    <name type="scientific">Rotaria socialis</name>
    <dbReference type="NCBI Taxonomy" id="392032"/>
    <lineage>
        <taxon>Eukaryota</taxon>
        <taxon>Metazoa</taxon>
        <taxon>Spiralia</taxon>
        <taxon>Gnathifera</taxon>
        <taxon>Rotifera</taxon>
        <taxon>Eurotatoria</taxon>
        <taxon>Bdelloidea</taxon>
        <taxon>Philodinida</taxon>
        <taxon>Philodinidae</taxon>
        <taxon>Rotaria</taxon>
    </lineage>
</organism>
<dbReference type="AlphaFoldDB" id="A0A821YUR9"/>